<dbReference type="AlphaFoldDB" id="V6AUC9"/>
<evidence type="ECO:0000313" key="1">
    <source>
        <dbReference type="EMBL" id="CAE6495363.1"/>
    </source>
</evidence>
<gene>
    <name evidence="2" type="ORF">NITUZ_40290</name>
    <name evidence="1" type="ORF">NUZ5A_50409</name>
</gene>
<organism evidence="2 3">
    <name type="scientific">Candidatus Nitrosotenuis uzonensis</name>
    <dbReference type="NCBI Taxonomy" id="1407055"/>
    <lineage>
        <taxon>Archaea</taxon>
        <taxon>Nitrososphaerota</taxon>
        <taxon>Candidatus Nitrosotenuis</taxon>
    </lineage>
</organism>
<evidence type="ECO:0000313" key="2">
    <source>
        <dbReference type="EMBL" id="CDI06124.1"/>
    </source>
</evidence>
<dbReference type="EMBL" id="CAJNAQ010000005">
    <property type="protein sequence ID" value="CAE6495363.1"/>
    <property type="molecule type" value="Genomic_DNA"/>
</dbReference>
<dbReference type="STRING" id="1407055.NITUZ_40290"/>
<proteinExistence type="predicted"/>
<dbReference type="EMBL" id="CBTY010000009">
    <property type="protein sequence ID" value="CDI06124.1"/>
    <property type="molecule type" value="Genomic_DNA"/>
</dbReference>
<sequence>MNNNQTQQELCVKIKCPKCKGIAELASDFSFVKCGQCDLDMTYGEYVRFVAHNDVTYSDILGDYAGSTEGQSAGTLDEWD</sequence>
<reference evidence="2" key="2">
    <citation type="submission" date="2013-10" db="EMBL/GenBank/DDBJ databases">
        <authorList>
            <person name="Regsiter A."/>
        </authorList>
    </citation>
    <scope>NUCLEOTIDE SEQUENCE</scope>
    <source>
        <strain evidence="2">N4</strain>
    </source>
</reference>
<dbReference type="Proteomes" id="UP000018159">
    <property type="component" value="Unassembled WGS sequence"/>
</dbReference>
<keyword evidence="3" id="KW-1185">Reference proteome</keyword>
<reference evidence="1" key="3">
    <citation type="submission" date="2021-02" db="EMBL/GenBank/DDBJ databases">
        <authorList>
            <person name="Han P."/>
        </authorList>
    </citation>
    <scope>NUCLEOTIDE SEQUENCE</scope>
    <source>
        <strain evidence="1">Candidatus Nitrosotenuis uzonensis 5A</strain>
    </source>
</reference>
<name>V6AUC9_9ARCH</name>
<comment type="caution">
    <text evidence="2">The sequence shown here is derived from an EMBL/GenBank/DDBJ whole genome shotgun (WGS) entry which is preliminary data.</text>
</comment>
<reference evidence="2" key="1">
    <citation type="journal article" date="2013" name="PLoS ONE">
        <title>Enrichment and Genome Sequence of the Group I.1a Ammonia-Oxidizing Archaeon ?Ca. Nitrosotenuis uzonensis? Representing a Clade Globally.</title>
        <authorList>
            <person name="Lebedeva E.V."/>
            <person name="Hatzenpichler R."/>
            <person name="Pelletier E."/>
            <person name="Schuster N."/>
            <person name="Hauzmayer S."/>
            <person name="Bulaev A."/>
            <person name="Grigor'eva N.V."/>
            <person name="Galushko A."/>
            <person name="Schmid M."/>
            <person name="Palatinszky M."/>
            <person name="Le Paslier D."/>
            <person name="Daims H."/>
            <person name="Wagner M."/>
        </authorList>
    </citation>
    <scope>NUCLEOTIDE SEQUENCE [LARGE SCALE GENOMIC DNA]</scope>
    <source>
        <strain evidence="2">N4</strain>
    </source>
</reference>
<accession>V6AUC9</accession>
<evidence type="ECO:0000313" key="3">
    <source>
        <dbReference type="Proteomes" id="UP000018159"/>
    </source>
</evidence>
<dbReference type="Proteomes" id="UP000655759">
    <property type="component" value="Unassembled WGS sequence"/>
</dbReference>
<protein>
    <submittedName>
        <fullName evidence="2">Uncharacterized protein</fullName>
    </submittedName>
</protein>